<evidence type="ECO:0000256" key="3">
    <source>
        <dbReference type="RuleBase" id="RU003476"/>
    </source>
</evidence>
<dbReference type="GO" id="GO:0016787">
    <property type="term" value="F:hydrolase activity"/>
    <property type="evidence" value="ECO:0007669"/>
    <property type="project" value="UniProtKB-KW"/>
</dbReference>
<dbReference type="InterPro" id="IPR015797">
    <property type="entry name" value="NUDIX_hydrolase-like_dom_sf"/>
</dbReference>
<reference evidence="6" key="1">
    <citation type="submission" date="2016-10" db="EMBL/GenBank/DDBJ databases">
        <authorList>
            <person name="Varghese N."/>
        </authorList>
    </citation>
    <scope>NUCLEOTIDE SEQUENCE [LARGE SCALE GENOMIC DNA]</scope>
    <source>
        <strain evidence="6">GAS106B</strain>
    </source>
</reference>
<dbReference type="Pfam" id="PF00293">
    <property type="entry name" value="NUDIX"/>
    <property type="match status" value="1"/>
</dbReference>
<comment type="cofactor">
    <cofactor evidence="1">
        <name>Mg(2+)</name>
        <dbReference type="ChEBI" id="CHEBI:18420"/>
    </cofactor>
</comment>
<accession>A0A1H1JYG8</accession>
<dbReference type="Proteomes" id="UP000183487">
    <property type="component" value="Unassembled WGS sequence"/>
</dbReference>
<protein>
    <submittedName>
        <fullName evidence="5">NUDIX domain-containing protein</fullName>
    </submittedName>
</protein>
<dbReference type="AlphaFoldDB" id="A0A1H1JYG8"/>
<proteinExistence type="inferred from homology"/>
<evidence type="ECO:0000259" key="4">
    <source>
        <dbReference type="PROSITE" id="PS51462"/>
    </source>
</evidence>
<dbReference type="Gene3D" id="3.90.79.10">
    <property type="entry name" value="Nucleoside Triphosphate Pyrophosphohydrolase"/>
    <property type="match status" value="1"/>
</dbReference>
<dbReference type="InterPro" id="IPR000086">
    <property type="entry name" value="NUDIX_hydrolase_dom"/>
</dbReference>
<dbReference type="InterPro" id="IPR020476">
    <property type="entry name" value="Nudix_hydrolase"/>
</dbReference>
<sequence>MIAFDLGTHRFQFRAAVVITRSDHVLLHQVEGQDFWCLPGGRVEPGERAEQTVIREMREEVGADIDVGKMLWTVENFFSHESRQHHEIGLYFAATLKAGSPMLDLPGRHHGVEGSKRLEFAWFPRVQVSSLDIRPAFLRKFLAQSQLEPAHVVQDGERFTVSRS</sequence>
<evidence type="ECO:0000256" key="1">
    <source>
        <dbReference type="ARBA" id="ARBA00001946"/>
    </source>
</evidence>
<evidence type="ECO:0000256" key="2">
    <source>
        <dbReference type="ARBA" id="ARBA00022801"/>
    </source>
</evidence>
<dbReference type="PRINTS" id="PR00502">
    <property type="entry name" value="NUDIXFAMILY"/>
</dbReference>
<evidence type="ECO:0000313" key="6">
    <source>
        <dbReference type="Proteomes" id="UP000183487"/>
    </source>
</evidence>
<dbReference type="PANTHER" id="PTHR43046">
    <property type="entry name" value="GDP-MANNOSE MANNOSYL HYDROLASE"/>
    <property type="match status" value="1"/>
</dbReference>
<keyword evidence="2 3" id="KW-0378">Hydrolase</keyword>
<dbReference type="CDD" id="cd04688">
    <property type="entry name" value="NUDIX_Hydrolase"/>
    <property type="match status" value="1"/>
</dbReference>
<keyword evidence="6" id="KW-1185">Reference proteome</keyword>
<name>A0A1H1JYG8_9BURK</name>
<dbReference type="SUPFAM" id="SSF55811">
    <property type="entry name" value="Nudix"/>
    <property type="match status" value="1"/>
</dbReference>
<dbReference type="EMBL" id="FNKP01000004">
    <property type="protein sequence ID" value="SDR55073.1"/>
    <property type="molecule type" value="Genomic_DNA"/>
</dbReference>
<dbReference type="PROSITE" id="PS00893">
    <property type="entry name" value="NUDIX_BOX"/>
    <property type="match status" value="1"/>
</dbReference>
<dbReference type="InterPro" id="IPR020084">
    <property type="entry name" value="NUDIX_hydrolase_CS"/>
</dbReference>
<comment type="similarity">
    <text evidence="3">Belongs to the Nudix hydrolase family.</text>
</comment>
<dbReference type="PROSITE" id="PS51462">
    <property type="entry name" value="NUDIX"/>
    <property type="match status" value="1"/>
</dbReference>
<organism evidence="5 6">
    <name type="scientific">Paraburkholderia fungorum</name>
    <dbReference type="NCBI Taxonomy" id="134537"/>
    <lineage>
        <taxon>Bacteria</taxon>
        <taxon>Pseudomonadati</taxon>
        <taxon>Pseudomonadota</taxon>
        <taxon>Betaproteobacteria</taxon>
        <taxon>Burkholderiales</taxon>
        <taxon>Burkholderiaceae</taxon>
        <taxon>Paraburkholderia</taxon>
    </lineage>
</organism>
<dbReference type="OrthoDB" id="9804442at2"/>
<evidence type="ECO:0000313" key="5">
    <source>
        <dbReference type="EMBL" id="SDR55073.1"/>
    </source>
</evidence>
<feature type="domain" description="Nudix hydrolase" evidence="4">
    <location>
        <begin position="9"/>
        <end position="148"/>
    </location>
</feature>
<dbReference type="RefSeq" id="WP_074774516.1">
    <property type="nucleotide sequence ID" value="NZ_FNKP01000004.1"/>
</dbReference>
<gene>
    <name evidence="5" type="ORF">SAMN05443245_7585</name>
</gene>
<dbReference type="PANTHER" id="PTHR43046:SF14">
    <property type="entry name" value="MUTT_NUDIX FAMILY PROTEIN"/>
    <property type="match status" value="1"/>
</dbReference>